<feature type="compositionally biased region" description="Polar residues" evidence="2">
    <location>
        <begin position="552"/>
        <end position="561"/>
    </location>
</feature>
<reference evidence="3 4" key="1">
    <citation type="journal article" date="2013" name="Nature">
        <title>Insights into bilaterian evolution from three spiralian genomes.</title>
        <authorList>
            <person name="Simakov O."/>
            <person name="Marletaz F."/>
            <person name="Cho S.J."/>
            <person name="Edsinger-Gonzales E."/>
            <person name="Havlak P."/>
            <person name="Hellsten U."/>
            <person name="Kuo D.H."/>
            <person name="Larsson T."/>
            <person name="Lv J."/>
            <person name="Arendt D."/>
            <person name="Savage R."/>
            <person name="Osoegawa K."/>
            <person name="de Jong P."/>
            <person name="Grimwood J."/>
            <person name="Chapman J.A."/>
            <person name="Shapiro H."/>
            <person name="Aerts A."/>
            <person name="Otillar R.P."/>
            <person name="Terry A.Y."/>
            <person name="Boore J.L."/>
            <person name="Grigoriev I.V."/>
            <person name="Lindberg D.R."/>
            <person name="Seaver E.C."/>
            <person name="Weisblat D.A."/>
            <person name="Putnam N.H."/>
            <person name="Rokhsar D.S."/>
        </authorList>
    </citation>
    <scope>NUCLEOTIDE SEQUENCE [LARGE SCALE GENOMIC DNA]</scope>
</reference>
<dbReference type="EMBL" id="KB202050">
    <property type="protein sequence ID" value="ESO92584.1"/>
    <property type="molecule type" value="Genomic_DNA"/>
</dbReference>
<gene>
    <name evidence="3" type="ORF">LOTGIDRAFT_162494</name>
</gene>
<dbReference type="InterPro" id="IPR024812">
    <property type="entry name" value="TPR_24"/>
</dbReference>
<evidence type="ECO:0000256" key="2">
    <source>
        <dbReference type="SAM" id="MobiDB-lite"/>
    </source>
</evidence>
<organism evidence="3 4">
    <name type="scientific">Lottia gigantea</name>
    <name type="common">Giant owl limpet</name>
    <dbReference type="NCBI Taxonomy" id="225164"/>
    <lineage>
        <taxon>Eukaryota</taxon>
        <taxon>Metazoa</taxon>
        <taxon>Spiralia</taxon>
        <taxon>Lophotrochozoa</taxon>
        <taxon>Mollusca</taxon>
        <taxon>Gastropoda</taxon>
        <taxon>Patellogastropoda</taxon>
        <taxon>Lottioidea</taxon>
        <taxon>Lottiidae</taxon>
        <taxon>Lottia</taxon>
    </lineage>
</organism>
<dbReference type="HOGENOM" id="CLU_334412_0_0_1"/>
<sequence length="854" mass="97362">MKPDQDYTELASQITEYSKSASKLLEDHKFEEAKSDFEEAYRISKLIRDPFTIRKCAFNLGAVYIRLCQARKGIEYLELAIPPDSVEDIFTNKGDLYFNIGLGYEMLKDYQNADSCFKKAFKDYRHFQENINGKMIEETLEKLAKTSRFIKNYVESADWSSELCQIYFQKGQEEKRIVTVGEQIVQLRKANEKEKCLILCDQIVCKIAEIIISPLTANMLNDVGLVLSQYERLNEAEKCYKKALSMVSALSSTEKLTAIILQNLGALYNITGQYHNSIDYHIQAAAKFGELKNGINEGHCYANMGYAYNQVGDLDKAKEYFLLALRKAKDNGDPHAEWQVLESLGSICCNLGNHDVAIKYYTDAFKAITKDSTSQTSLAEDRIQAKLFTLMKHQSEKQESTLQQQVNAQHMQEQEIMMLKQQLQQQAVINSKLQQQHQYDNNQMFSRQPVHINSQVNIRQPHVEHTVTEVKTTKEVVGEPDHDSSLSTVQSAPELLHSKIEHTRKELIKRRLKVRRSGSQREFDKVARGVYVSMGADVLDSLIKEEKESVHSSDFQFTDPGSASDTTISSLSSNSLDDPKSPQKKKKSIFKMIKDKAEQKLKLLERKKEDRVEEEPMRRNIRLARRQSEEKGRLLNHSMLVMDDEREQVKQAMRAHLQEDDEENSQQEKVKKKKYTKKSSPTQPLSSSSSSTSISSSGSSTTSSSSSEETTSDSETEEIEPQSKKSGPPNLPVNSPPQTLVNTYEEIPADNPHYTEIELDTSKAKPGLNSTSLSETVYETIQQSDSIDKLPTVNSPTRSDLSQMSRAERNSIDIDEDEEEEYSERFLYEQHLKSQQSVELPEEKEEKSKVCAIM</sequence>
<dbReference type="Pfam" id="PF13424">
    <property type="entry name" value="TPR_12"/>
    <property type="match status" value="1"/>
</dbReference>
<feature type="region of interest" description="Disordered" evidence="2">
    <location>
        <begin position="650"/>
        <end position="770"/>
    </location>
</feature>
<dbReference type="AlphaFoldDB" id="V4BU75"/>
<dbReference type="PANTHER" id="PTHR47050">
    <property type="entry name" value="TETRATRICOPEPTIDE REPEAT PROTEIN 24"/>
    <property type="match status" value="1"/>
</dbReference>
<dbReference type="InterPro" id="IPR019734">
    <property type="entry name" value="TPR_rpt"/>
</dbReference>
<dbReference type="PROSITE" id="PS50005">
    <property type="entry name" value="TPR"/>
    <property type="match status" value="1"/>
</dbReference>
<feature type="repeat" description="TPR" evidence="1">
    <location>
        <begin position="298"/>
        <end position="331"/>
    </location>
</feature>
<dbReference type="CTD" id="20239033"/>
<dbReference type="Proteomes" id="UP000030746">
    <property type="component" value="Unassembled WGS sequence"/>
</dbReference>
<evidence type="ECO:0000313" key="4">
    <source>
        <dbReference type="Proteomes" id="UP000030746"/>
    </source>
</evidence>
<feature type="region of interest" description="Disordered" evidence="2">
    <location>
        <begin position="550"/>
        <end position="587"/>
    </location>
</feature>
<dbReference type="PANTHER" id="PTHR47050:SF1">
    <property type="entry name" value="TETRATRICOPEPTIDE REPEAT PROTEIN 24-LIKE"/>
    <property type="match status" value="1"/>
</dbReference>
<dbReference type="Pfam" id="PF13176">
    <property type="entry name" value="TPR_7"/>
    <property type="match status" value="1"/>
</dbReference>
<keyword evidence="4" id="KW-1185">Reference proteome</keyword>
<dbReference type="GeneID" id="20239033"/>
<name>V4BU75_LOTGI</name>
<feature type="region of interest" description="Disordered" evidence="2">
    <location>
        <begin position="472"/>
        <end position="498"/>
    </location>
</feature>
<dbReference type="OrthoDB" id="6095748at2759"/>
<feature type="compositionally biased region" description="Basic and acidic residues" evidence="2">
    <location>
        <begin position="844"/>
        <end position="854"/>
    </location>
</feature>
<dbReference type="SUPFAM" id="SSF48452">
    <property type="entry name" value="TPR-like"/>
    <property type="match status" value="2"/>
</dbReference>
<feature type="compositionally biased region" description="Basic and acidic residues" evidence="2">
    <location>
        <begin position="753"/>
        <end position="763"/>
    </location>
</feature>
<accession>V4BU75</accession>
<dbReference type="KEGG" id="lgi:LOTGIDRAFT_162494"/>
<feature type="compositionally biased region" description="Acidic residues" evidence="2">
    <location>
        <begin position="710"/>
        <end position="720"/>
    </location>
</feature>
<feature type="region of interest" description="Disordered" evidence="2">
    <location>
        <begin position="782"/>
        <end position="820"/>
    </location>
</feature>
<dbReference type="STRING" id="225164.V4BU75"/>
<dbReference type="Gene3D" id="1.25.40.10">
    <property type="entry name" value="Tetratricopeptide repeat domain"/>
    <property type="match status" value="2"/>
</dbReference>
<dbReference type="RefSeq" id="XP_009056725.1">
    <property type="nucleotide sequence ID" value="XM_009058477.1"/>
</dbReference>
<feature type="compositionally biased region" description="Low complexity" evidence="2">
    <location>
        <begin position="686"/>
        <end position="709"/>
    </location>
</feature>
<keyword evidence="1" id="KW-0802">TPR repeat</keyword>
<dbReference type="SMART" id="SM00028">
    <property type="entry name" value="TPR"/>
    <property type="match status" value="5"/>
</dbReference>
<evidence type="ECO:0000256" key="1">
    <source>
        <dbReference type="PROSITE-ProRule" id="PRU00339"/>
    </source>
</evidence>
<dbReference type="OMA" id="QTSACER"/>
<feature type="compositionally biased region" description="Low complexity" evidence="2">
    <location>
        <begin position="562"/>
        <end position="576"/>
    </location>
</feature>
<dbReference type="Pfam" id="PF13181">
    <property type="entry name" value="TPR_8"/>
    <property type="match status" value="2"/>
</dbReference>
<feature type="region of interest" description="Disordered" evidence="2">
    <location>
        <begin position="834"/>
        <end position="854"/>
    </location>
</feature>
<evidence type="ECO:0000313" key="3">
    <source>
        <dbReference type="EMBL" id="ESO92584.1"/>
    </source>
</evidence>
<protein>
    <submittedName>
        <fullName evidence="3">Uncharacterized protein</fullName>
    </submittedName>
</protein>
<dbReference type="InterPro" id="IPR011990">
    <property type="entry name" value="TPR-like_helical_dom_sf"/>
</dbReference>
<feature type="compositionally biased region" description="Polar residues" evidence="2">
    <location>
        <begin position="792"/>
        <end position="805"/>
    </location>
</feature>
<feature type="compositionally biased region" description="Basic and acidic residues" evidence="2">
    <location>
        <begin position="472"/>
        <end position="484"/>
    </location>
</feature>
<proteinExistence type="predicted"/>